<evidence type="ECO:0000256" key="9">
    <source>
        <dbReference type="SAM" id="MobiDB-lite"/>
    </source>
</evidence>
<evidence type="ECO:0008006" key="13">
    <source>
        <dbReference type="Google" id="ProtNLM"/>
    </source>
</evidence>
<evidence type="ECO:0000256" key="3">
    <source>
        <dbReference type="ARBA" id="ARBA00022692"/>
    </source>
</evidence>
<evidence type="ECO:0000313" key="11">
    <source>
        <dbReference type="EnsemblPlants" id="Bra031737.1-P"/>
    </source>
</evidence>
<reference evidence="11 12" key="2">
    <citation type="journal article" date="2018" name="Hortic Res">
        <title>Improved Brassica rapa reference genome by single-molecule sequencing and chromosome conformation capture technologies.</title>
        <authorList>
            <person name="Zhang L."/>
            <person name="Cai X."/>
            <person name="Wu J."/>
            <person name="Liu M."/>
            <person name="Grob S."/>
            <person name="Cheng F."/>
            <person name="Liang J."/>
            <person name="Cai C."/>
            <person name="Liu Z."/>
            <person name="Liu B."/>
            <person name="Wang F."/>
            <person name="Li S."/>
            <person name="Liu F."/>
            <person name="Li X."/>
            <person name="Cheng L."/>
            <person name="Yang W."/>
            <person name="Li M.H."/>
            <person name="Grossniklaus U."/>
            <person name="Zheng H."/>
            <person name="Wang X."/>
        </authorList>
    </citation>
    <scope>NUCLEOTIDE SEQUENCE [LARGE SCALE GENOMIC DNA]</scope>
    <source>
        <strain evidence="11 12">cv. Chiifu-401-42</strain>
    </source>
</reference>
<evidence type="ECO:0000256" key="2">
    <source>
        <dbReference type="ARBA" id="ARBA00006574"/>
    </source>
</evidence>
<dbReference type="Pfam" id="PF03094">
    <property type="entry name" value="Mlo"/>
    <property type="match status" value="1"/>
</dbReference>
<dbReference type="EnsemblPlants" id="Bra031737.1">
    <property type="protein sequence ID" value="Bra031737.1-P"/>
    <property type="gene ID" value="Bra031737"/>
</dbReference>
<name>M4ESF8_BRACM</name>
<feature type="region of interest" description="Disordered" evidence="9">
    <location>
        <begin position="205"/>
        <end position="236"/>
    </location>
</feature>
<reference evidence="11 12" key="1">
    <citation type="journal article" date="2011" name="Nat. Genet.">
        <title>The genome of the mesopolyploid crop species Brassica rapa.</title>
        <authorList>
            <consortium name="Brassica rapa Genome Sequencing Project Consortium"/>
            <person name="Wang X."/>
            <person name="Wang H."/>
            <person name="Wang J."/>
            <person name="Sun R."/>
            <person name="Wu J."/>
            <person name="Liu S."/>
            <person name="Bai Y."/>
            <person name="Mun J.H."/>
            <person name="Bancroft I."/>
            <person name="Cheng F."/>
            <person name="Huang S."/>
            <person name="Li X."/>
            <person name="Hua W."/>
            <person name="Wang J."/>
            <person name="Wang X."/>
            <person name="Freeling M."/>
            <person name="Pires J.C."/>
            <person name="Paterson A.H."/>
            <person name="Chalhoub B."/>
            <person name="Wang B."/>
            <person name="Hayward A."/>
            <person name="Sharpe A.G."/>
            <person name="Park B.S."/>
            <person name="Weisshaar B."/>
            <person name="Liu B."/>
            <person name="Li B."/>
            <person name="Liu B."/>
            <person name="Tong C."/>
            <person name="Song C."/>
            <person name="Duran C."/>
            <person name="Peng C."/>
            <person name="Geng C."/>
            <person name="Koh C."/>
            <person name="Lin C."/>
            <person name="Edwards D."/>
            <person name="Mu D."/>
            <person name="Shen D."/>
            <person name="Soumpourou E."/>
            <person name="Li F."/>
            <person name="Fraser F."/>
            <person name="Conant G."/>
            <person name="Lassalle G."/>
            <person name="King G.J."/>
            <person name="Bonnema G."/>
            <person name="Tang H."/>
            <person name="Wang H."/>
            <person name="Belcram H."/>
            <person name="Zhou H."/>
            <person name="Hirakawa H."/>
            <person name="Abe H."/>
            <person name="Guo H."/>
            <person name="Wang H."/>
            <person name="Jin H."/>
            <person name="Parkin I.A."/>
            <person name="Batley J."/>
            <person name="Kim J.S."/>
            <person name="Just J."/>
            <person name="Li J."/>
            <person name="Xu J."/>
            <person name="Deng J."/>
            <person name="Kim J.A."/>
            <person name="Li J."/>
            <person name="Yu J."/>
            <person name="Meng J."/>
            <person name="Wang J."/>
            <person name="Min J."/>
            <person name="Poulain J."/>
            <person name="Wang J."/>
            <person name="Hatakeyama K."/>
            <person name="Wu K."/>
            <person name="Wang L."/>
            <person name="Fang L."/>
            <person name="Trick M."/>
            <person name="Links M.G."/>
            <person name="Zhao M."/>
            <person name="Jin M."/>
            <person name="Ramchiary N."/>
            <person name="Drou N."/>
            <person name="Berkman P.J."/>
            <person name="Cai Q."/>
            <person name="Huang Q."/>
            <person name="Li R."/>
            <person name="Tabata S."/>
            <person name="Cheng S."/>
            <person name="Zhang S."/>
            <person name="Zhang S."/>
            <person name="Huang S."/>
            <person name="Sato S."/>
            <person name="Sun S."/>
            <person name="Kwon S.J."/>
            <person name="Choi S.R."/>
            <person name="Lee T.H."/>
            <person name="Fan W."/>
            <person name="Zhao X."/>
            <person name="Tan X."/>
            <person name="Xu X."/>
            <person name="Wang Y."/>
            <person name="Qiu Y."/>
            <person name="Yin Y."/>
            <person name="Li Y."/>
            <person name="Du Y."/>
            <person name="Liao Y."/>
            <person name="Lim Y."/>
            <person name="Narusaka Y."/>
            <person name="Wang Y."/>
            <person name="Wang Z."/>
            <person name="Li Z."/>
            <person name="Wang Z."/>
            <person name="Xiong Z."/>
            <person name="Zhang Z."/>
        </authorList>
    </citation>
    <scope>NUCLEOTIDE SEQUENCE [LARGE SCALE GENOMIC DNA]</scope>
    <source>
        <strain evidence="11 12">cv. Chiifu-401-42</strain>
    </source>
</reference>
<dbReference type="STRING" id="51351.M4ESF8"/>
<evidence type="ECO:0000256" key="7">
    <source>
        <dbReference type="ARBA" id="ARBA00023136"/>
    </source>
</evidence>
<dbReference type="AlphaFoldDB" id="M4ESF8"/>
<feature type="transmembrane region" description="Helical" evidence="10">
    <location>
        <begin position="20"/>
        <end position="41"/>
    </location>
</feature>
<organism evidence="11 12">
    <name type="scientific">Brassica campestris</name>
    <name type="common">Field mustard</name>
    <dbReference type="NCBI Taxonomy" id="3711"/>
    <lineage>
        <taxon>Eukaryota</taxon>
        <taxon>Viridiplantae</taxon>
        <taxon>Streptophyta</taxon>
        <taxon>Embryophyta</taxon>
        <taxon>Tracheophyta</taxon>
        <taxon>Spermatophyta</taxon>
        <taxon>Magnoliopsida</taxon>
        <taxon>eudicotyledons</taxon>
        <taxon>Gunneridae</taxon>
        <taxon>Pentapetalae</taxon>
        <taxon>rosids</taxon>
        <taxon>malvids</taxon>
        <taxon>Brassicales</taxon>
        <taxon>Brassicaceae</taxon>
        <taxon>Brassiceae</taxon>
        <taxon>Brassica</taxon>
    </lineage>
</organism>
<evidence type="ECO:0000256" key="8">
    <source>
        <dbReference type="ARBA" id="ARBA00023265"/>
    </source>
</evidence>
<accession>M4ESF8</accession>
<dbReference type="GO" id="GO:0005516">
    <property type="term" value="F:calmodulin binding"/>
    <property type="evidence" value="ECO:0007669"/>
    <property type="project" value="UniProtKB-KW"/>
</dbReference>
<dbReference type="PANTHER" id="PTHR31942:SF9">
    <property type="entry name" value="MLO-LIKE PROTEIN 4"/>
    <property type="match status" value="1"/>
</dbReference>
<sequence>MEHVMKEGRSLAETPTYSVASVVTVLVFVCFLVERAIYRFGKWGIKERSCFMKNHVMISSRLISGVLVQFWCSYGTVPLNVIVTQMGSRCKKAVIAENVRDSLHSWCKRVKERSKHARSVCSLDTATIDERDEMTVGTLSRSSSMTSLNQITINSTDQAESIFGAAASSSSPQDEYTSRVEEYLSETFNNIGSMQPLNDEIEIEVESEEDNERRGSESEETNGEGGETLFDLFRRT</sequence>
<protein>
    <recommendedName>
        <fullName evidence="13">MLO-like protein</fullName>
    </recommendedName>
</protein>
<proteinExistence type="inferred from homology"/>
<dbReference type="InterPro" id="IPR004326">
    <property type="entry name" value="Mlo"/>
</dbReference>
<keyword evidence="6 10" id="KW-1133">Transmembrane helix</keyword>
<keyword evidence="12" id="KW-1185">Reference proteome</keyword>
<evidence type="ECO:0000313" key="12">
    <source>
        <dbReference type="Proteomes" id="UP000011750"/>
    </source>
</evidence>
<dbReference type="HOGENOM" id="CLU_1176866_0_0_1"/>
<keyword evidence="3 10" id="KW-0812">Transmembrane</keyword>
<keyword evidence="8" id="KW-0568">Pathogenesis-related protein</keyword>
<dbReference type="InParanoid" id="M4ESF8"/>
<feature type="transmembrane region" description="Helical" evidence="10">
    <location>
        <begin position="62"/>
        <end position="83"/>
    </location>
</feature>
<comment type="similarity">
    <text evidence="2">Belongs to the MLO family.</text>
</comment>
<dbReference type="GO" id="GO:0006952">
    <property type="term" value="P:defense response"/>
    <property type="evidence" value="ECO:0007669"/>
    <property type="project" value="UniProtKB-KW"/>
</dbReference>
<evidence type="ECO:0000256" key="4">
    <source>
        <dbReference type="ARBA" id="ARBA00022821"/>
    </source>
</evidence>
<evidence type="ECO:0000256" key="1">
    <source>
        <dbReference type="ARBA" id="ARBA00004141"/>
    </source>
</evidence>
<dbReference type="eggNOG" id="ENOG502QQK2">
    <property type="taxonomic scope" value="Eukaryota"/>
</dbReference>
<evidence type="ECO:0000256" key="5">
    <source>
        <dbReference type="ARBA" id="ARBA00022860"/>
    </source>
</evidence>
<dbReference type="Gramene" id="Bra031737.1">
    <property type="protein sequence ID" value="Bra031737.1-P"/>
    <property type="gene ID" value="Bra031737"/>
</dbReference>
<keyword evidence="7 10" id="KW-0472">Membrane</keyword>
<keyword evidence="5" id="KW-0112">Calmodulin-binding</keyword>
<evidence type="ECO:0000256" key="10">
    <source>
        <dbReference type="SAM" id="Phobius"/>
    </source>
</evidence>
<dbReference type="Proteomes" id="UP000011750">
    <property type="component" value="Chromosome A09"/>
</dbReference>
<evidence type="ECO:0000256" key="6">
    <source>
        <dbReference type="ARBA" id="ARBA00022989"/>
    </source>
</evidence>
<comment type="subcellular location">
    <subcellularLocation>
        <location evidence="1">Membrane</location>
        <topology evidence="1">Multi-pass membrane protein</topology>
    </subcellularLocation>
</comment>
<reference evidence="11" key="3">
    <citation type="submission" date="2023-03" db="UniProtKB">
        <authorList>
            <consortium name="EnsemblPlants"/>
        </authorList>
    </citation>
    <scope>IDENTIFICATION</scope>
    <source>
        <strain evidence="11">cv. Chiifu-401-42</strain>
    </source>
</reference>
<dbReference type="PANTHER" id="PTHR31942">
    <property type="entry name" value="MLO-LIKE PROTEIN 1"/>
    <property type="match status" value="1"/>
</dbReference>
<keyword evidence="4" id="KW-0611">Plant defense</keyword>
<dbReference type="GO" id="GO:0016020">
    <property type="term" value="C:membrane"/>
    <property type="evidence" value="ECO:0007669"/>
    <property type="project" value="UniProtKB-SubCell"/>
</dbReference>